<dbReference type="AlphaFoldDB" id="A0A1G9QGL2"/>
<evidence type="ECO:0000259" key="3">
    <source>
        <dbReference type="PROSITE" id="PS50977"/>
    </source>
</evidence>
<protein>
    <submittedName>
        <fullName evidence="4">DNA-binding transcriptional regulator, AcrR family</fullName>
    </submittedName>
</protein>
<dbReference type="RefSeq" id="WP_089760891.1">
    <property type="nucleotide sequence ID" value="NZ_FNGO01000016.1"/>
</dbReference>
<organism evidence="4 5">
    <name type="scientific">Halarsenatibacter silvermanii</name>
    <dbReference type="NCBI Taxonomy" id="321763"/>
    <lineage>
        <taxon>Bacteria</taxon>
        <taxon>Bacillati</taxon>
        <taxon>Bacillota</taxon>
        <taxon>Clostridia</taxon>
        <taxon>Halanaerobiales</taxon>
        <taxon>Halarsenatibacteraceae</taxon>
        <taxon>Halarsenatibacter</taxon>
    </lineage>
</organism>
<dbReference type="Pfam" id="PF00440">
    <property type="entry name" value="TetR_N"/>
    <property type="match status" value="1"/>
</dbReference>
<dbReference type="EMBL" id="FNGO01000016">
    <property type="protein sequence ID" value="SDM09435.1"/>
    <property type="molecule type" value="Genomic_DNA"/>
</dbReference>
<keyword evidence="5" id="KW-1185">Reference proteome</keyword>
<dbReference type="Proteomes" id="UP000199476">
    <property type="component" value="Unassembled WGS sequence"/>
</dbReference>
<proteinExistence type="predicted"/>
<evidence type="ECO:0000313" key="4">
    <source>
        <dbReference type="EMBL" id="SDM09435.1"/>
    </source>
</evidence>
<dbReference type="SUPFAM" id="SSF46689">
    <property type="entry name" value="Homeodomain-like"/>
    <property type="match status" value="1"/>
</dbReference>
<feature type="domain" description="HTH tetR-type" evidence="3">
    <location>
        <begin position="12"/>
        <end position="72"/>
    </location>
</feature>
<dbReference type="InterPro" id="IPR001647">
    <property type="entry name" value="HTH_TetR"/>
</dbReference>
<gene>
    <name evidence="4" type="ORF">SAMN04488692_11655</name>
</gene>
<evidence type="ECO:0000256" key="2">
    <source>
        <dbReference type="PROSITE-ProRule" id="PRU00335"/>
    </source>
</evidence>
<evidence type="ECO:0000256" key="1">
    <source>
        <dbReference type="ARBA" id="ARBA00023125"/>
    </source>
</evidence>
<dbReference type="GO" id="GO:0003677">
    <property type="term" value="F:DNA binding"/>
    <property type="evidence" value="ECO:0007669"/>
    <property type="project" value="UniProtKB-UniRule"/>
</dbReference>
<evidence type="ECO:0000313" key="5">
    <source>
        <dbReference type="Proteomes" id="UP000199476"/>
    </source>
</evidence>
<accession>A0A1G9QGL2</accession>
<name>A0A1G9QGL2_9FIRM</name>
<feature type="DNA-binding region" description="H-T-H motif" evidence="2">
    <location>
        <begin position="35"/>
        <end position="54"/>
    </location>
</feature>
<sequence>MIEFDKKDVKKIRTIKVFIDAAAQIIEDEGIENVTIRKVADIAGYNSATIYNYFDNCNQLVFFAAARFMKDYIDEMPEYIARGETEFEKLLLMWECFCYHSFQKPKIYHAIFIDDIGGRPGTLLENYFQLFPKDLNSPPQELIPMLKATDFSRRTSLAIKPLVENGTLSEEMAREIDEQIRLIYQGMVSLIINNRRPHAPDQNTEKVMKHIKRIFEYGREHS</sequence>
<dbReference type="PROSITE" id="PS50977">
    <property type="entry name" value="HTH_TETR_2"/>
    <property type="match status" value="1"/>
</dbReference>
<dbReference type="Gene3D" id="1.10.357.10">
    <property type="entry name" value="Tetracycline Repressor, domain 2"/>
    <property type="match status" value="1"/>
</dbReference>
<reference evidence="4 5" key="1">
    <citation type="submission" date="2016-10" db="EMBL/GenBank/DDBJ databases">
        <authorList>
            <person name="de Groot N.N."/>
        </authorList>
    </citation>
    <scope>NUCLEOTIDE SEQUENCE [LARGE SCALE GENOMIC DNA]</scope>
    <source>
        <strain evidence="4 5">SLAS-1</strain>
    </source>
</reference>
<dbReference type="OrthoDB" id="5366068at2"/>
<keyword evidence="1 2" id="KW-0238">DNA-binding</keyword>
<dbReference type="STRING" id="321763.SAMN04488692_11655"/>
<dbReference type="InterPro" id="IPR009057">
    <property type="entry name" value="Homeodomain-like_sf"/>
</dbReference>